<evidence type="ECO:0000256" key="2">
    <source>
        <dbReference type="ARBA" id="ARBA00022801"/>
    </source>
</evidence>
<keyword evidence="2" id="KW-0378">Hydrolase</keyword>
<dbReference type="EMBL" id="JAPQKN010000001">
    <property type="protein sequence ID" value="KAJ5176721.1"/>
    <property type="molecule type" value="Genomic_DNA"/>
</dbReference>
<dbReference type="CDD" id="cd03424">
    <property type="entry name" value="NUDIX_ADPRase_Nudt5_UGPPase_Nudt14"/>
    <property type="match status" value="1"/>
</dbReference>
<dbReference type="Gene3D" id="3.90.79.10">
    <property type="entry name" value="Nucleoside Triphosphate Pyrophosphohydrolase"/>
    <property type="match status" value="1"/>
</dbReference>
<dbReference type="FunFam" id="3.90.79.10:FF:000068">
    <property type="entry name" value="NUDIX family hydrolase, putative"/>
    <property type="match status" value="1"/>
</dbReference>
<dbReference type="AlphaFoldDB" id="A0A9W9LU57"/>
<dbReference type="GO" id="GO:0080041">
    <property type="term" value="F:ADP-ribose pyrophosphohydrolase activity"/>
    <property type="evidence" value="ECO:0007669"/>
    <property type="project" value="TreeGrafter"/>
</dbReference>
<dbReference type="OrthoDB" id="10249920at2759"/>
<dbReference type="PROSITE" id="PS51462">
    <property type="entry name" value="NUDIX"/>
    <property type="match status" value="1"/>
</dbReference>
<organism evidence="4 5">
    <name type="scientific">Penicillium canariense</name>
    <dbReference type="NCBI Taxonomy" id="189055"/>
    <lineage>
        <taxon>Eukaryota</taxon>
        <taxon>Fungi</taxon>
        <taxon>Dikarya</taxon>
        <taxon>Ascomycota</taxon>
        <taxon>Pezizomycotina</taxon>
        <taxon>Eurotiomycetes</taxon>
        <taxon>Eurotiomycetidae</taxon>
        <taxon>Eurotiales</taxon>
        <taxon>Aspergillaceae</taxon>
        <taxon>Penicillium</taxon>
    </lineage>
</organism>
<keyword evidence="5" id="KW-1185">Reference proteome</keyword>
<evidence type="ECO:0000313" key="4">
    <source>
        <dbReference type="EMBL" id="KAJ5176721.1"/>
    </source>
</evidence>
<evidence type="ECO:0000313" key="5">
    <source>
        <dbReference type="Proteomes" id="UP001149163"/>
    </source>
</evidence>
<reference evidence="4" key="1">
    <citation type="submission" date="2022-11" db="EMBL/GenBank/DDBJ databases">
        <authorList>
            <person name="Petersen C."/>
        </authorList>
    </citation>
    <scope>NUCLEOTIDE SEQUENCE</scope>
    <source>
        <strain evidence="4">IBT 26290</strain>
    </source>
</reference>
<dbReference type="PANTHER" id="PTHR11839">
    <property type="entry name" value="UDP/ADP-SUGAR PYROPHOSPHATASE"/>
    <property type="match status" value="1"/>
</dbReference>
<dbReference type="Pfam" id="PF00293">
    <property type="entry name" value="NUDIX"/>
    <property type="match status" value="1"/>
</dbReference>
<gene>
    <name evidence="4" type="ORF">N7482_002598</name>
</gene>
<dbReference type="Proteomes" id="UP001149163">
    <property type="component" value="Unassembled WGS sequence"/>
</dbReference>
<dbReference type="GO" id="GO:0019693">
    <property type="term" value="P:ribose phosphate metabolic process"/>
    <property type="evidence" value="ECO:0007669"/>
    <property type="project" value="TreeGrafter"/>
</dbReference>
<name>A0A9W9LU57_9EURO</name>
<dbReference type="PANTHER" id="PTHR11839:SF18">
    <property type="entry name" value="NUDIX HYDROLASE DOMAIN-CONTAINING PROTEIN"/>
    <property type="match status" value="1"/>
</dbReference>
<reference evidence="4" key="2">
    <citation type="journal article" date="2023" name="IMA Fungus">
        <title>Comparative genomic study of the Penicillium genus elucidates a diverse pangenome and 15 lateral gene transfer events.</title>
        <authorList>
            <person name="Petersen C."/>
            <person name="Sorensen T."/>
            <person name="Nielsen M.R."/>
            <person name="Sondergaard T.E."/>
            <person name="Sorensen J.L."/>
            <person name="Fitzpatrick D.A."/>
            <person name="Frisvad J.C."/>
            <person name="Nielsen K.L."/>
        </authorList>
    </citation>
    <scope>NUCLEOTIDE SEQUENCE</scope>
    <source>
        <strain evidence="4">IBT 26290</strain>
    </source>
</reference>
<feature type="domain" description="Nudix hydrolase" evidence="3">
    <location>
        <begin position="203"/>
        <end position="374"/>
    </location>
</feature>
<dbReference type="RefSeq" id="XP_056548329.1">
    <property type="nucleotide sequence ID" value="XM_056684723.1"/>
</dbReference>
<accession>A0A9W9LU57</accession>
<dbReference type="GeneID" id="81423899"/>
<dbReference type="InterPro" id="IPR000086">
    <property type="entry name" value="NUDIX_hydrolase_dom"/>
</dbReference>
<evidence type="ECO:0000259" key="3">
    <source>
        <dbReference type="PROSITE" id="PS51462"/>
    </source>
</evidence>
<proteinExistence type="predicted"/>
<dbReference type="GO" id="GO:0080042">
    <property type="term" value="F:ADP-glucose pyrophosphohydrolase activity"/>
    <property type="evidence" value="ECO:0007669"/>
    <property type="project" value="TreeGrafter"/>
</dbReference>
<dbReference type="InterPro" id="IPR015797">
    <property type="entry name" value="NUDIX_hydrolase-like_dom_sf"/>
</dbReference>
<protein>
    <recommendedName>
        <fullName evidence="3">Nudix hydrolase domain-containing protein</fullName>
    </recommendedName>
</protein>
<comment type="caution">
    <text evidence="4">The sequence shown here is derived from an EMBL/GenBank/DDBJ whole genome shotgun (WGS) entry which is preliminary data.</text>
</comment>
<dbReference type="GO" id="GO:0006753">
    <property type="term" value="P:nucleoside phosphate metabolic process"/>
    <property type="evidence" value="ECO:0007669"/>
    <property type="project" value="TreeGrafter"/>
</dbReference>
<dbReference type="SUPFAM" id="SSF55811">
    <property type="entry name" value="Nudix"/>
    <property type="match status" value="1"/>
</dbReference>
<sequence>MVRSITTSPAQTGEFHVSTGNRSLSSVHAILIERSIELPFTASDQPSNPIHELALFTKLYGSGGHPFMYPRRHLHLTARHLNFTPGYRYLGPTGRPGAPSTFTSKPMSTFTLPGSELRITSTPDLGRDDLLSFPAFNNWISTLQNSLARQSHPSHEFHEDPYVLRTIDIQAVDRFGGGRVGFVKLKADVSNGRGEKLPGSVFLRGGSVGMLLILQPDDIPVSQEKGKQAIVTIQPRVPAGSLAFVEIPAGMLDDSGTFAGGAAKEIQEETGLSVQQSELIGMTSLASELIEDSAANGENLQKAMYPSAGGSDEFIPLFLCQKRMPRQDIEELQGKLTGLRDHGEKITLKVVPLESLWKEGLRDGKTLAAWALYQGLREAGKI</sequence>
<evidence type="ECO:0000256" key="1">
    <source>
        <dbReference type="ARBA" id="ARBA00001946"/>
    </source>
</evidence>
<comment type="cofactor">
    <cofactor evidence="1">
        <name>Mg(2+)</name>
        <dbReference type="ChEBI" id="CHEBI:18420"/>
    </cofactor>
</comment>